<name>A0A1I1RMR0_9BACT</name>
<keyword evidence="2" id="KW-0012">Acyltransferase</keyword>
<dbReference type="AlphaFoldDB" id="A0A1I1RMR0"/>
<protein>
    <submittedName>
        <fullName evidence="2">Predicted acyltransferase</fullName>
    </submittedName>
</protein>
<dbReference type="PANTHER" id="PTHR31061">
    <property type="entry name" value="LD22376P"/>
    <property type="match status" value="1"/>
</dbReference>
<feature type="transmembrane region" description="Helical" evidence="1">
    <location>
        <begin position="299"/>
        <end position="319"/>
    </location>
</feature>
<sequence length="401" mass="45254">MPPPLSANQTGFPAGRLMSVDVYRGFVMFLMAAEILQFDHLHESFPDSGFWAFLAHHQSHVAWAGCSLHDLIQPSFSFLVGVALPYSMASRVTLGHSFGQQFGRALRRSLILILLGIFLRSTHAEQTNFTFEDTLTQIGLGYPFLFLIGQTKPRTTWIAFGLILFVYWLAFVLYPTPGLDFDYSAVNVPADWPEMYTGLMAHFNKNSNLAWAFDTWFLNLFPRTKPFLFNGGGYTTLSFIPTLGTMLLGLQAGRVLRSGETHRAMLTWFLVAGAIGLASGVLLHVSGICPVVKRIWTPAWVLFSGGWCFWLLAFFYYVVDVTGRRGWAFPLVVVGMNSIAIYCLVHLIDRFIVTSLYTHFGHGPFQVLGPAYEQLLIGIVTLGVFYLILRWMYNRKLFIRI</sequence>
<gene>
    <name evidence="2" type="ORF">SAMN05216167_104471</name>
</gene>
<feature type="transmembrane region" description="Helical" evidence="1">
    <location>
        <begin position="265"/>
        <end position="287"/>
    </location>
</feature>
<evidence type="ECO:0000256" key="1">
    <source>
        <dbReference type="SAM" id="Phobius"/>
    </source>
</evidence>
<keyword evidence="3" id="KW-1185">Reference proteome</keyword>
<dbReference type="RefSeq" id="WP_245776667.1">
    <property type="nucleotide sequence ID" value="NZ_FOLQ01000004.1"/>
</dbReference>
<dbReference type="GO" id="GO:0016746">
    <property type="term" value="F:acyltransferase activity"/>
    <property type="evidence" value="ECO:0007669"/>
    <property type="project" value="UniProtKB-KW"/>
</dbReference>
<evidence type="ECO:0000313" key="2">
    <source>
        <dbReference type="EMBL" id="SFD35619.1"/>
    </source>
</evidence>
<dbReference type="STRING" id="662367.SAMN05216167_104471"/>
<keyword evidence="1" id="KW-1133">Transmembrane helix</keyword>
<keyword evidence="1" id="KW-0812">Transmembrane</keyword>
<accession>A0A1I1RMR0</accession>
<dbReference type="Proteomes" id="UP000198598">
    <property type="component" value="Unassembled WGS sequence"/>
</dbReference>
<proteinExistence type="predicted"/>
<organism evidence="2 3">
    <name type="scientific">Spirosoma endophyticum</name>
    <dbReference type="NCBI Taxonomy" id="662367"/>
    <lineage>
        <taxon>Bacteria</taxon>
        <taxon>Pseudomonadati</taxon>
        <taxon>Bacteroidota</taxon>
        <taxon>Cytophagia</taxon>
        <taxon>Cytophagales</taxon>
        <taxon>Cytophagaceae</taxon>
        <taxon>Spirosoma</taxon>
    </lineage>
</organism>
<feature type="transmembrane region" description="Helical" evidence="1">
    <location>
        <begin position="227"/>
        <end position="253"/>
    </location>
</feature>
<keyword evidence="1" id="KW-0472">Membrane</keyword>
<reference evidence="2 3" key="1">
    <citation type="submission" date="2016-10" db="EMBL/GenBank/DDBJ databases">
        <authorList>
            <person name="de Groot N.N."/>
        </authorList>
    </citation>
    <scope>NUCLEOTIDE SEQUENCE [LARGE SCALE GENOMIC DNA]</scope>
    <source>
        <strain evidence="2 3">DSM 26130</strain>
    </source>
</reference>
<feature type="transmembrane region" description="Helical" evidence="1">
    <location>
        <begin position="326"/>
        <end position="348"/>
    </location>
</feature>
<feature type="transmembrane region" description="Helical" evidence="1">
    <location>
        <begin position="155"/>
        <end position="174"/>
    </location>
</feature>
<evidence type="ECO:0000313" key="3">
    <source>
        <dbReference type="Proteomes" id="UP000198598"/>
    </source>
</evidence>
<dbReference type="EMBL" id="FOLQ01000004">
    <property type="protein sequence ID" value="SFD35619.1"/>
    <property type="molecule type" value="Genomic_DNA"/>
</dbReference>
<feature type="transmembrane region" description="Helical" evidence="1">
    <location>
        <begin position="375"/>
        <end position="393"/>
    </location>
</feature>
<keyword evidence="2" id="KW-0808">Transferase</keyword>
<dbReference type="PANTHER" id="PTHR31061:SF24">
    <property type="entry name" value="LD22376P"/>
    <property type="match status" value="1"/>
</dbReference>